<evidence type="ECO:0000313" key="4">
    <source>
        <dbReference type="EMBL" id="TID18498.1"/>
    </source>
</evidence>
<dbReference type="CDD" id="cd19165">
    <property type="entry name" value="HemeO"/>
    <property type="match status" value="1"/>
</dbReference>
<dbReference type="GO" id="GO:0046872">
    <property type="term" value="F:metal ion binding"/>
    <property type="evidence" value="ECO:0007669"/>
    <property type="project" value="UniProtKB-KW"/>
</dbReference>
<evidence type="ECO:0000313" key="5">
    <source>
        <dbReference type="Proteomes" id="UP000298493"/>
    </source>
</evidence>
<evidence type="ECO:0000256" key="2">
    <source>
        <dbReference type="ARBA" id="ARBA00022723"/>
    </source>
</evidence>
<dbReference type="InterPro" id="IPR016084">
    <property type="entry name" value="Haem_Oase-like_multi-hlx"/>
</dbReference>
<dbReference type="STRING" id="86259.A0A4Z1PBY4"/>
<dbReference type="GO" id="GO:0006788">
    <property type="term" value="P:heme oxidation"/>
    <property type="evidence" value="ECO:0007669"/>
    <property type="project" value="InterPro"/>
</dbReference>
<evidence type="ECO:0000256" key="1">
    <source>
        <dbReference type="ARBA" id="ARBA00022617"/>
    </source>
</evidence>
<sequence length="334" mass="37606">MLESSFHDPLSAQINAKTRSHHTILNRLITSRLQLCLPPNTSGPEIYAGGIAQFAQIFLAFEEVWDELIGVDGDYKGLEETWEALDEQYPNGSAADLLSYLRTLRPHGLARTQRLHTDLTYFQDMERANEVLNGLKKSKAVEEFVAHIRHEVHANPHLLVAYAWTLYMAIFSGGRWIRAQLHGAGKDFWAASSTAELVKPDDNEKPTLEELREVESLGLGLWFFDGDQDGEDIKAEFKRRLNDGEHILTPTQRDDIMLESQDIFDRFKAMVDDLDAAFLATCFDHAPVDRPIAKVPTLGKKASKYLSEMPGYAGLALIISGISWYAVYHAGTWS</sequence>
<dbReference type="Proteomes" id="UP000298493">
    <property type="component" value="Unassembled WGS sequence"/>
</dbReference>
<dbReference type="PANTHER" id="PTHR10720:SF0">
    <property type="entry name" value="HEME OXYGENASE"/>
    <property type="match status" value="1"/>
</dbReference>
<keyword evidence="1" id="KW-0349">Heme</keyword>
<protein>
    <submittedName>
        <fullName evidence="4">Heme oxygenase-like protein</fullName>
    </submittedName>
</protein>
<dbReference type="SUPFAM" id="SSF48613">
    <property type="entry name" value="Heme oxygenase-like"/>
    <property type="match status" value="1"/>
</dbReference>
<keyword evidence="5" id="KW-1185">Reference proteome</keyword>
<dbReference type="InterPro" id="IPR002051">
    <property type="entry name" value="Haem_Oase"/>
</dbReference>
<proteinExistence type="predicted"/>
<dbReference type="GO" id="GO:0004392">
    <property type="term" value="F:heme oxygenase (decyclizing) activity"/>
    <property type="evidence" value="ECO:0007669"/>
    <property type="project" value="InterPro"/>
</dbReference>
<keyword evidence="3" id="KW-0408">Iron</keyword>
<dbReference type="AlphaFoldDB" id="A0A4Z1PBY4"/>
<dbReference type="PANTHER" id="PTHR10720">
    <property type="entry name" value="HEME OXYGENASE"/>
    <property type="match status" value="1"/>
</dbReference>
<comment type="caution">
    <text evidence="4">The sequence shown here is derived from an EMBL/GenBank/DDBJ whole genome shotgun (WGS) entry which is preliminary data.</text>
</comment>
<gene>
    <name evidence="4" type="ORF">E6O75_ATG06574</name>
</gene>
<dbReference type="Pfam" id="PF01126">
    <property type="entry name" value="Heme_oxygenase"/>
    <property type="match status" value="1"/>
</dbReference>
<keyword evidence="2" id="KW-0479">Metal-binding</keyword>
<evidence type="ECO:0000256" key="3">
    <source>
        <dbReference type="ARBA" id="ARBA00023004"/>
    </source>
</evidence>
<organism evidence="4 5">
    <name type="scientific">Venturia nashicola</name>
    <dbReference type="NCBI Taxonomy" id="86259"/>
    <lineage>
        <taxon>Eukaryota</taxon>
        <taxon>Fungi</taxon>
        <taxon>Dikarya</taxon>
        <taxon>Ascomycota</taxon>
        <taxon>Pezizomycotina</taxon>
        <taxon>Dothideomycetes</taxon>
        <taxon>Pleosporomycetidae</taxon>
        <taxon>Venturiales</taxon>
        <taxon>Venturiaceae</taxon>
        <taxon>Venturia</taxon>
    </lineage>
</organism>
<name>A0A4Z1PBY4_9PEZI</name>
<reference evidence="4 5" key="1">
    <citation type="submission" date="2019-04" db="EMBL/GenBank/DDBJ databases">
        <title>High contiguity whole genome sequence and gene annotation resource for two Venturia nashicola isolates.</title>
        <authorList>
            <person name="Prokchorchik M."/>
            <person name="Won K."/>
            <person name="Lee Y."/>
            <person name="Choi E.D."/>
            <person name="Segonzac C."/>
            <person name="Sohn K.H."/>
        </authorList>
    </citation>
    <scope>NUCLEOTIDE SEQUENCE [LARGE SCALE GENOMIC DNA]</scope>
    <source>
        <strain evidence="4 5">PRI2</strain>
    </source>
</reference>
<dbReference type="EMBL" id="SNSC02000014">
    <property type="protein sequence ID" value="TID18498.1"/>
    <property type="molecule type" value="Genomic_DNA"/>
</dbReference>
<accession>A0A4Z1PBY4</accession>
<dbReference type="Gene3D" id="1.20.910.10">
    <property type="entry name" value="Heme oxygenase-like"/>
    <property type="match status" value="1"/>
</dbReference>
<dbReference type="InterPro" id="IPR016053">
    <property type="entry name" value="Haem_Oase-like"/>
</dbReference>